<sequence length="144" mass="15483">MDLDAIRRSAQQEVAERLAGLAETMAEATRLREQAMSSTASAASRDGMIEIWVNATGTVIRTDLDPDTFRDRRPDELAAEITEVAQAAASIVRGQVEATLAEIRALADPGDLMGKAAALPGFDSLTTAPTPSTDPPESDRRRFR</sequence>
<evidence type="ECO:0000256" key="1">
    <source>
        <dbReference type="SAM" id="MobiDB-lite"/>
    </source>
</evidence>
<dbReference type="RefSeq" id="WP_328857018.1">
    <property type="nucleotide sequence ID" value="NZ_CP108021.1"/>
</dbReference>
<protein>
    <submittedName>
        <fullName evidence="2">YbaB/EbfC family nucleoid-associated protein</fullName>
    </submittedName>
</protein>
<dbReference type="AlphaFoldDB" id="A0AAU4K0D6"/>
<keyword evidence="3" id="KW-1185">Reference proteome</keyword>
<dbReference type="SUPFAM" id="SSF82607">
    <property type="entry name" value="YbaB-like"/>
    <property type="match status" value="1"/>
</dbReference>
<reference evidence="2 3" key="1">
    <citation type="submission" date="2022-10" db="EMBL/GenBank/DDBJ databases">
        <title>The complete genomes of actinobacterial strains from the NBC collection.</title>
        <authorList>
            <person name="Joergensen T.S."/>
            <person name="Alvarez Arevalo M."/>
            <person name="Sterndorff E.B."/>
            <person name="Faurdal D."/>
            <person name="Vuksanovic O."/>
            <person name="Mourched A.-S."/>
            <person name="Charusanti P."/>
            <person name="Shaw S."/>
            <person name="Blin K."/>
            <person name="Weber T."/>
        </authorList>
    </citation>
    <scope>NUCLEOTIDE SEQUENCE [LARGE SCALE GENOMIC DNA]</scope>
    <source>
        <strain evidence="2 3">NBC_00319</strain>
    </source>
</reference>
<gene>
    <name evidence="2" type="ORF">OG579_17730</name>
</gene>
<dbReference type="Gene3D" id="3.30.1310.10">
    <property type="entry name" value="Nucleoid-associated protein YbaB-like domain"/>
    <property type="match status" value="1"/>
</dbReference>
<feature type="region of interest" description="Disordered" evidence="1">
    <location>
        <begin position="120"/>
        <end position="144"/>
    </location>
</feature>
<dbReference type="KEGG" id="whr:OG579_17730"/>
<evidence type="ECO:0000313" key="3">
    <source>
        <dbReference type="Proteomes" id="UP001432128"/>
    </source>
</evidence>
<evidence type="ECO:0000313" key="2">
    <source>
        <dbReference type="EMBL" id="WUM19523.1"/>
    </source>
</evidence>
<dbReference type="EMBL" id="CP108021">
    <property type="protein sequence ID" value="WUM19523.1"/>
    <property type="molecule type" value="Genomic_DNA"/>
</dbReference>
<organism evidence="2 3">
    <name type="scientific">Williamsia herbipolensis</name>
    <dbReference type="NCBI Taxonomy" id="1603258"/>
    <lineage>
        <taxon>Bacteria</taxon>
        <taxon>Bacillati</taxon>
        <taxon>Actinomycetota</taxon>
        <taxon>Actinomycetes</taxon>
        <taxon>Mycobacteriales</taxon>
        <taxon>Nocardiaceae</taxon>
        <taxon>Williamsia</taxon>
    </lineage>
</organism>
<dbReference type="Proteomes" id="UP001432128">
    <property type="component" value="Chromosome"/>
</dbReference>
<dbReference type="InterPro" id="IPR004401">
    <property type="entry name" value="YbaB/EbfC"/>
</dbReference>
<dbReference type="InterPro" id="IPR036894">
    <property type="entry name" value="YbaB-like_sf"/>
</dbReference>
<proteinExistence type="predicted"/>
<dbReference type="Pfam" id="PF02575">
    <property type="entry name" value="YbaB_DNA_bd"/>
    <property type="match status" value="1"/>
</dbReference>
<dbReference type="GO" id="GO:0003677">
    <property type="term" value="F:DNA binding"/>
    <property type="evidence" value="ECO:0007669"/>
    <property type="project" value="InterPro"/>
</dbReference>
<name>A0AAU4K0D6_9NOCA</name>
<accession>A0AAU4K0D6</accession>